<evidence type="ECO:0000313" key="2">
    <source>
        <dbReference type="Proteomes" id="UP001597451"/>
    </source>
</evidence>
<dbReference type="RefSeq" id="WP_379562851.1">
    <property type="nucleotide sequence ID" value="NZ_JBHUMX010000041.1"/>
</dbReference>
<proteinExistence type="predicted"/>
<dbReference type="Proteomes" id="UP001597451">
    <property type="component" value="Unassembled WGS sequence"/>
</dbReference>
<evidence type="ECO:0008006" key="3">
    <source>
        <dbReference type="Google" id="ProtNLM"/>
    </source>
</evidence>
<comment type="caution">
    <text evidence="1">The sequence shown here is derived from an EMBL/GenBank/DDBJ whole genome shotgun (WGS) entry which is preliminary data.</text>
</comment>
<sequence length="156" mass="17910">MKVYLIIILVLFSLMLASCTNSKLVVDIEESQVVFLEDYEALGISVIVNNESNFHKEFFQIKIEILDKELQHSLQTKGMFVGNNYETFNEEEVNGAIYEVEENKKIEGGATFNIHEDIPVDELKELITTENAIKVILYDEDGEELTNNIINNFKEI</sequence>
<gene>
    <name evidence="1" type="ORF">ACFSUN_14645</name>
</gene>
<name>A0ABW5Q3F5_9BACI</name>
<dbReference type="PROSITE" id="PS51257">
    <property type="entry name" value="PROKAR_LIPOPROTEIN"/>
    <property type="match status" value="1"/>
</dbReference>
<protein>
    <recommendedName>
        <fullName evidence="3">DUF4352 domain-containing protein</fullName>
    </recommendedName>
</protein>
<evidence type="ECO:0000313" key="1">
    <source>
        <dbReference type="EMBL" id="MFD2630023.1"/>
    </source>
</evidence>
<accession>A0ABW5Q3F5</accession>
<organism evidence="1 2">
    <name type="scientific">Oceanobacillus kapialis</name>
    <dbReference type="NCBI Taxonomy" id="481353"/>
    <lineage>
        <taxon>Bacteria</taxon>
        <taxon>Bacillati</taxon>
        <taxon>Bacillota</taxon>
        <taxon>Bacilli</taxon>
        <taxon>Bacillales</taxon>
        <taxon>Bacillaceae</taxon>
        <taxon>Oceanobacillus</taxon>
    </lineage>
</organism>
<dbReference type="EMBL" id="JBHUMX010000041">
    <property type="protein sequence ID" value="MFD2630023.1"/>
    <property type="molecule type" value="Genomic_DNA"/>
</dbReference>
<reference evidence="2" key="1">
    <citation type="journal article" date="2019" name="Int. J. Syst. Evol. Microbiol.">
        <title>The Global Catalogue of Microorganisms (GCM) 10K type strain sequencing project: providing services to taxonomists for standard genome sequencing and annotation.</title>
        <authorList>
            <consortium name="The Broad Institute Genomics Platform"/>
            <consortium name="The Broad Institute Genome Sequencing Center for Infectious Disease"/>
            <person name="Wu L."/>
            <person name="Ma J."/>
        </authorList>
    </citation>
    <scope>NUCLEOTIDE SEQUENCE [LARGE SCALE GENOMIC DNA]</scope>
    <source>
        <strain evidence="2">TISTR 1858</strain>
    </source>
</reference>
<keyword evidence="2" id="KW-1185">Reference proteome</keyword>